<dbReference type="EMBL" id="JBANRG010000040">
    <property type="protein sequence ID" value="KAK7447660.1"/>
    <property type="molecule type" value="Genomic_DNA"/>
</dbReference>
<dbReference type="InterPro" id="IPR008984">
    <property type="entry name" value="SMAD_FHA_dom_sf"/>
</dbReference>
<dbReference type="SUPFAM" id="SSF49879">
    <property type="entry name" value="SMAD/FHA domain"/>
    <property type="match status" value="1"/>
</dbReference>
<evidence type="ECO:0000313" key="1">
    <source>
        <dbReference type="EMBL" id="KAK7447660.1"/>
    </source>
</evidence>
<evidence type="ECO:0008006" key="3">
    <source>
        <dbReference type="Google" id="ProtNLM"/>
    </source>
</evidence>
<sequence>MEHMKHNNPANTITVTLALGIGTEVLTFGRDKESGIRICYPDIDQLHCKVTFDEKKLDLLQSLSYHNSAYQQHRETVQDPYPPKELRAQLCAPPTDPTLDDQFGSVRFSSASASPSPIQKSIFPQPDLEDEAIVLVEGNEWSGKIRALSFSNTSSYLSRTADLRHQANPPIRMDINELLCQRSFLSYKHNNRLDHRKFQHVLLVRVFTRLF</sequence>
<name>A0ABR1J1Q9_9AGAR</name>
<proteinExistence type="predicted"/>
<reference evidence="1 2" key="1">
    <citation type="submission" date="2024-01" db="EMBL/GenBank/DDBJ databases">
        <title>A draft genome for the cacao thread blight pathogen Marasmiellus scandens.</title>
        <authorList>
            <person name="Baruah I.K."/>
            <person name="Leung J."/>
            <person name="Bukari Y."/>
            <person name="Amoako-Attah I."/>
            <person name="Meinhardt L.W."/>
            <person name="Bailey B.A."/>
            <person name="Cohen S.P."/>
        </authorList>
    </citation>
    <scope>NUCLEOTIDE SEQUENCE [LARGE SCALE GENOMIC DNA]</scope>
    <source>
        <strain evidence="1 2">GH-19</strain>
    </source>
</reference>
<keyword evidence="2" id="KW-1185">Reference proteome</keyword>
<protein>
    <recommendedName>
        <fullName evidence="3">FHA domain-containing protein</fullName>
    </recommendedName>
</protein>
<comment type="caution">
    <text evidence="1">The sequence shown here is derived from an EMBL/GenBank/DDBJ whole genome shotgun (WGS) entry which is preliminary data.</text>
</comment>
<accession>A0ABR1J1Q9</accession>
<gene>
    <name evidence="1" type="ORF">VKT23_013916</name>
</gene>
<evidence type="ECO:0000313" key="2">
    <source>
        <dbReference type="Proteomes" id="UP001498398"/>
    </source>
</evidence>
<dbReference type="Proteomes" id="UP001498398">
    <property type="component" value="Unassembled WGS sequence"/>
</dbReference>
<organism evidence="1 2">
    <name type="scientific">Marasmiellus scandens</name>
    <dbReference type="NCBI Taxonomy" id="2682957"/>
    <lineage>
        <taxon>Eukaryota</taxon>
        <taxon>Fungi</taxon>
        <taxon>Dikarya</taxon>
        <taxon>Basidiomycota</taxon>
        <taxon>Agaricomycotina</taxon>
        <taxon>Agaricomycetes</taxon>
        <taxon>Agaricomycetidae</taxon>
        <taxon>Agaricales</taxon>
        <taxon>Marasmiineae</taxon>
        <taxon>Omphalotaceae</taxon>
        <taxon>Marasmiellus</taxon>
    </lineage>
</organism>